<dbReference type="Pfam" id="PF10607">
    <property type="entry name" value="CTLH"/>
    <property type="match status" value="1"/>
</dbReference>
<dbReference type="InterPro" id="IPR024964">
    <property type="entry name" value="CTLH/CRA"/>
</dbReference>
<dbReference type="AlphaFoldDB" id="A0A087HMQ0"/>
<name>A0A087HMQ0_ARAAL</name>
<evidence type="ECO:0000313" key="2">
    <source>
        <dbReference type="EMBL" id="KFK43402.1"/>
    </source>
</evidence>
<evidence type="ECO:0000313" key="3">
    <source>
        <dbReference type="Proteomes" id="UP000029120"/>
    </source>
</evidence>
<proteinExistence type="predicted"/>
<keyword evidence="3" id="KW-1185">Reference proteome</keyword>
<accession>A0A087HMQ0</accession>
<dbReference type="OrthoDB" id="2415936at2759"/>
<dbReference type="Gramene" id="KFK43402">
    <property type="protein sequence ID" value="KFK43402"/>
    <property type="gene ID" value="AALP_AA1G121300"/>
</dbReference>
<organism evidence="2 3">
    <name type="scientific">Arabis alpina</name>
    <name type="common">Alpine rock-cress</name>
    <dbReference type="NCBI Taxonomy" id="50452"/>
    <lineage>
        <taxon>Eukaryota</taxon>
        <taxon>Viridiplantae</taxon>
        <taxon>Streptophyta</taxon>
        <taxon>Embryophyta</taxon>
        <taxon>Tracheophyta</taxon>
        <taxon>Spermatophyta</taxon>
        <taxon>Magnoliopsida</taxon>
        <taxon>eudicotyledons</taxon>
        <taxon>Gunneridae</taxon>
        <taxon>Pentapetalae</taxon>
        <taxon>rosids</taxon>
        <taxon>malvids</taxon>
        <taxon>Brassicales</taxon>
        <taxon>Brassicaceae</taxon>
        <taxon>Arabideae</taxon>
        <taxon>Arabis</taxon>
    </lineage>
</organism>
<dbReference type="eggNOG" id="KOG2659">
    <property type="taxonomic scope" value="Eukaryota"/>
</dbReference>
<dbReference type="Proteomes" id="UP000029120">
    <property type="component" value="Chromosome 1"/>
</dbReference>
<protein>
    <recommendedName>
        <fullName evidence="1">CTLH/CRA C-terminal to LisH motif domain-containing protein</fullName>
    </recommendedName>
</protein>
<feature type="non-terminal residue" evidence="2">
    <location>
        <position position="1"/>
    </location>
</feature>
<dbReference type="EMBL" id="CM002869">
    <property type="protein sequence ID" value="KFK43402.1"/>
    <property type="molecule type" value="Genomic_DNA"/>
</dbReference>
<gene>
    <name evidence="2" type="ordered locus">AALP_Aa1g121300</name>
</gene>
<sequence>EAYLEEMEATVAILAWEDPLTCPRKDLMDKSRWFKTASDVNAALYTSQTGEKGPKLHSLLKMLVWTQDRLDEKVVVQEMGYVLNVGYLLGFYSPTLYGS</sequence>
<feature type="domain" description="CTLH/CRA C-terminal to LisH motif" evidence="1">
    <location>
        <begin position="2"/>
        <end position="70"/>
    </location>
</feature>
<evidence type="ECO:0000259" key="1">
    <source>
        <dbReference type="Pfam" id="PF10607"/>
    </source>
</evidence>
<reference evidence="3" key="1">
    <citation type="journal article" date="2015" name="Nat. Plants">
        <title>Genome expansion of Arabis alpina linked with retrotransposition and reduced symmetric DNA methylation.</title>
        <authorList>
            <person name="Willing E.M."/>
            <person name="Rawat V."/>
            <person name="Mandakova T."/>
            <person name="Maumus F."/>
            <person name="James G.V."/>
            <person name="Nordstroem K.J."/>
            <person name="Becker C."/>
            <person name="Warthmann N."/>
            <person name="Chica C."/>
            <person name="Szarzynska B."/>
            <person name="Zytnicki M."/>
            <person name="Albani M.C."/>
            <person name="Kiefer C."/>
            <person name="Bergonzi S."/>
            <person name="Castaings L."/>
            <person name="Mateos J.L."/>
            <person name="Berns M.C."/>
            <person name="Bujdoso N."/>
            <person name="Piofczyk T."/>
            <person name="de Lorenzo L."/>
            <person name="Barrero-Sicilia C."/>
            <person name="Mateos I."/>
            <person name="Piednoel M."/>
            <person name="Hagmann J."/>
            <person name="Chen-Min-Tao R."/>
            <person name="Iglesias-Fernandez R."/>
            <person name="Schuster S.C."/>
            <person name="Alonso-Blanco C."/>
            <person name="Roudier F."/>
            <person name="Carbonero P."/>
            <person name="Paz-Ares J."/>
            <person name="Davis S.J."/>
            <person name="Pecinka A."/>
            <person name="Quesneville H."/>
            <person name="Colot V."/>
            <person name="Lysak M.A."/>
            <person name="Weigel D."/>
            <person name="Coupland G."/>
            <person name="Schneeberger K."/>
        </authorList>
    </citation>
    <scope>NUCLEOTIDE SEQUENCE [LARGE SCALE GENOMIC DNA]</scope>
    <source>
        <strain evidence="3">cv. Pajares</strain>
    </source>
</reference>